<keyword evidence="2" id="KW-1185">Reference proteome</keyword>
<organism evidence="1 2">
    <name type="scientific">Mycobacterium phage Konstantine</name>
    <dbReference type="NCBI Taxonomy" id="563121"/>
    <lineage>
        <taxon>Viruses</taxon>
        <taxon>Duplodnaviria</taxon>
        <taxon>Heunggongvirae</taxon>
        <taxon>Uroviricota</taxon>
        <taxon>Caudoviricetes</taxon>
        <taxon>Konstantinevirus</taxon>
        <taxon>Konstantinevirus konstantine</taxon>
    </lineage>
</organism>
<sequence length="83" mass="9416">MAIERQEGDDENYENLAHVQGEIVIRLGMNAEGQRGMTYEFLDLLNTHEDGSPSLLSYFDGNMMLACAKDDFMVKHFNLQTGE</sequence>
<protein>
    <submittedName>
        <fullName evidence="1">Uncharacterized protein</fullName>
    </submittedName>
</protein>
<reference evidence="1 2" key="1">
    <citation type="submission" date="2008-09" db="EMBL/GenBank/DDBJ databases">
        <authorList>
            <person name="Tantoco A.T."/>
            <person name="Edgar R.H."/>
            <person name="Ko C."/>
            <person name="Chambers R.A."/>
            <person name="Jacobs-Sera D."/>
            <person name="Hendrix R.W."/>
            <person name="Hatfull G.F."/>
        </authorList>
    </citation>
    <scope>NUCLEOTIDE SEQUENCE [LARGE SCALE GENOMIC DNA]</scope>
</reference>
<evidence type="ECO:0000313" key="2">
    <source>
        <dbReference type="Proteomes" id="UP000002183"/>
    </source>
</evidence>
<dbReference type="EMBL" id="FJ174691">
    <property type="protein sequence ID" value="ACI12420.1"/>
    <property type="molecule type" value="Genomic_DNA"/>
</dbReference>
<gene>
    <name evidence="1" type="primary">4</name>
    <name evidence="1" type="ORF">KONSTANTINE_4</name>
</gene>
<dbReference type="RefSeq" id="YP_002242061.1">
    <property type="nucleotide sequence ID" value="NC_011292.1"/>
</dbReference>
<dbReference type="GeneID" id="6940706"/>
<dbReference type="Proteomes" id="UP000002183">
    <property type="component" value="Segment"/>
</dbReference>
<accession>B5U4X4</accession>
<name>B5U4X4_9CAUD</name>
<evidence type="ECO:0000313" key="1">
    <source>
        <dbReference type="EMBL" id="ACI12420.1"/>
    </source>
</evidence>
<proteinExistence type="predicted"/>
<dbReference type="KEGG" id="vg:6940706"/>